<dbReference type="AlphaFoldDB" id="A0A5C4T873"/>
<protein>
    <recommendedName>
        <fullName evidence="1">Amidohydrolase-related domain-containing protein</fullName>
    </recommendedName>
</protein>
<keyword evidence="3" id="KW-1185">Reference proteome</keyword>
<dbReference type="SUPFAM" id="SSF51556">
    <property type="entry name" value="Metallo-dependent hydrolases"/>
    <property type="match status" value="1"/>
</dbReference>
<dbReference type="EMBL" id="VDCQ01000023">
    <property type="protein sequence ID" value="TNJ64996.1"/>
    <property type="molecule type" value="Genomic_DNA"/>
</dbReference>
<dbReference type="GO" id="GO:0016787">
    <property type="term" value="F:hydrolase activity"/>
    <property type="evidence" value="ECO:0007669"/>
    <property type="project" value="InterPro"/>
</dbReference>
<name>A0A5C4T873_9BACL</name>
<organism evidence="2 3">
    <name type="scientific">Paenibacillus hemerocallicola</name>
    <dbReference type="NCBI Taxonomy" id="1172614"/>
    <lineage>
        <taxon>Bacteria</taxon>
        <taxon>Bacillati</taxon>
        <taxon>Bacillota</taxon>
        <taxon>Bacilli</taxon>
        <taxon>Bacillales</taxon>
        <taxon>Paenibacillaceae</taxon>
        <taxon>Paenibacillus</taxon>
    </lineage>
</organism>
<dbReference type="Pfam" id="PF04909">
    <property type="entry name" value="Amidohydro_2"/>
    <property type="match status" value="1"/>
</dbReference>
<dbReference type="InterPro" id="IPR006680">
    <property type="entry name" value="Amidohydro-rel"/>
</dbReference>
<sequence>MIIDAHNHPHYLGYTCNDILRNMEQYGISRTWLLSLETPESEYHPSYYKHGWPNENGAIPFTACLECARAHPDKFVLGYAPDPRIPTSISRLEAAIDLYGVRVCGEIMLRITYDNPDALRLFQFCGKKGLPVIVEVNYGVESSGHAWPNYWYGGGIDALERAIRACSETLFLGHGPGFWAHISDDDLYRTASYPKGDIVPGGKVVKLMRTYSNLYCDLSAGSGLNALQRNRSFAKEFLLEFQDRCLYGRDIYDNRLQIFLNELGLPDDCMRKIYSGNALKLVP</sequence>
<feature type="domain" description="Amidohydrolase-related" evidence="1">
    <location>
        <begin position="67"/>
        <end position="282"/>
    </location>
</feature>
<dbReference type="Gene3D" id="3.20.20.140">
    <property type="entry name" value="Metal-dependent hydrolases"/>
    <property type="match status" value="1"/>
</dbReference>
<dbReference type="Proteomes" id="UP000307943">
    <property type="component" value="Unassembled WGS sequence"/>
</dbReference>
<dbReference type="RefSeq" id="WP_139603526.1">
    <property type="nucleotide sequence ID" value="NZ_VDCQ01000023.1"/>
</dbReference>
<evidence type="ECO:0000313" key="3">
    <source>
        <dbReference type="Proteomes" id="UP000307943"/>
    </source>
</evidence>
<proteinExistence type="predicted"/>
<dbReference type="OrthoDB" id="2528927at2"/>
<accession>A0A5C4T873</accession>
<reference evidence="2 3" key="1">
    <citation type="submission" date="2019-05" db="EMBL/GenBank/DDBJ databases">
        <title>We sequenced the genome of Paenibacillus hemerocallicola KCTC 33185 for further insight into its adaptation and study the phylogeny of Paenibacillus.</title>
        <authorList>
            <person name="Narsing Rao M.P."/>
        </authorList>
    </citation>
    <scope>NUCLEOTIDE SEQUENCE [LARGE SCALE GENOMIC DNA]</scope>
    <source>
        <strain evidence="2 3">KCTC 33185</strain>
    </source>
</reference>
<evidence type="ECO:0000313" key="2">
    <source>
        <dbReference type="EMBL" id="TNJ64996.1"/>
    </source>
</evidence>
<gene>
    <name evidence="2" type="ORF">FE784_17525</name>
</gene>
<evidence type="ECO:0000259" key="1">
    <source>
        <dbReference type="Pfam" id="PF04909"/>
    </source>
</evidence>
<comment type="caution">
    <text evidence="2">The sequence shown here is derived from an EMBL/GenBank/DDBJ whole genome shotgun (WGS) entry which is preliminary data.</text>
</comment>
<dbReference type="InterPro" id="IPR032466">
    <property type="entry name" value="Metal_Hydrolase"/>
</dbReference>